<comment type="caution">
    <text evidence="12">The sequence shown here is derived from an EMBL/GenBank/DDBJ whole genome shotgun (WGS) entry which is preliminary data.</text>
</comment>
<evidence type="ECO:0000256" key="9">
    <source>
        <dbReference type="RuleBase" id="RU365041"/>
    </source>
</evidence>
<dbReference type="Pfam" id="PF02308">
    <property type="entry name" value="MgtC"/>
    <property type="match status" value="1"/>
</dbReference>
<keyword evidence="4" id="KW-1003">Cell membrane</keyword>
<feature type="transmembrane region" description="Helical" evidence="9">
    <location>
        <begin position="35"/>
        <end position="55"/>
    </location>
</feature>
<evidence type="ECO:0000256" key="5">
    <source>
        <dbReference type="ARBA" id="ARBA00022692"/>
    </source>
</evidence>
<sequence length="232" mass="24588">MEWHDLILRLGGAVLFGAIIGIERQWRQRMAGLRTNALVSLGAASFVVFSTITAGEASPTRIAAQIVSGIGFLGAGVIMREGVNVRGLNTAATLWCSAAVGTFTGAGHLVESAIVAAFVVLTNLLLRPLVGLINRQPLPTMTEVETEYTVHVTCRGDGEAHIRALLLQGLVDVLSLRRLESQNIEGTDHVSVTAILSTLGRNDLALEKTVGRLSLEASVTAARWQVGSPLDS</sequence>
<accession>S9THP3</accession>
<name>S9THP3_MAGFU</name>
<reference evidence="12 13" key="1">
    <citation type="submission" date="2013-04" db="EMBL/GenBank/DDBJ databases">
        <authorList>
            <person name="Kuznetsov B."/>
            <person name="Ivanovsky R."/>
        </authorList>
    </citation>
    <scope>NUCLEOTIDE SEQUENCE [LARGE SCALE GENOMIC DNA]</scope>
    <source>
        <strain evidence="12 13">MGU-K5</strain>
    </source>
</reference>
<dbReference type="Gene3D" id="3.30.70.260">
    <property type="match status" value="1"/>
</dbReference>
<dbReference type="Proteomes" id="UP000015350">
    <property type="component" value="Unassembled WGS sequence"/>
</dbReference>
<evidence type="ECO:0000313" key="13">
    <source>
        <dbReference type="Proteomes" id="UP000015350"/>
    </source>
</evidence>
<dbReference type="EMBL" id="AQPH01000029">
    <property type="protein sequence ID" value="EPY01801.1"/>
    <property type="molecule type" value="Genomic_DNA"/>
</dbReference>
<evidence type="ECO:0000256" key="1">
    <source>
        <dbReference type="ARBA" id="ARBA00004651"/>
    </source>
</evidence>
<keyword evidence="5 9" id="KW-0812">Transmembrane</keyword>
<evidence type="ECO:0000256" key="3">
    <source>
        <dbReference type="ARBA" id="ARBA00013833"/>
    </source>
</evidence>
<evidence type="ECO:0000256" key="6">
    <source>
        <dbReference type="ARBA" id="ARBA00022989"/>
    </source>
</evidence>
<dbReference type="PANTHER" id="PTHR33778:SF3">
    <property type="entry name" value="PROTEIN MGTC"/>
    <property type="match status" value="1"/>
</dbReference>
<comment type="function">
    <text evidence="8">Virulence factor required for growth in low Mg(2+) medium and for intramacrophage survival. May be involved in regulating membrane potential by activating Na(+)/K(+)-ATPase.</text>
</comment>
<gene>
    <name evidence="12" type="ORF">K678_09061</name>
</gene>
<dbReference type="OrthoDB" id="9811198at2"/>
<feature type="transmembrane region" description="Helical" evidence="9">
    <location>
        <begin position="61"/>
        <end position="79"/>
    </location>
</feature>
<evidence type="ECO:0000256" key="7">
    <source>
        <dbReference type="ARBA" id="ARBA00023136"/>
    </source>
</evidence>
<evidence type="ECO:0000259" key="10">
    <source>
        <dbReference type="Pfam" id="PF02308"/>
    </source>
</evidence>
<feature type="domain" description="MgtC-like C-terminal" evidence="11">
    <location>
        <begin position="148"/>
        <end position="224"/>
    </location>
</feature>
<dbReference type="InterPro" id="IPR048640">
    <property type="entry name" value="MgtC-like_C"/>
</dbReference>
<dbReference type="AlphaFoldDB" id="S9THP3"/>
<dbReference type="Pfam" id="PF21770">
    <property type="entry name" value="MgtC_SapB_C"/>
    <property type="match status" value="1"/>
</dbReference>
<evidence type="ECO:0000313" key="12">
    <source>
        <dbReference type="EMBL" id="EPY01801.1"/>
    </source>
</evidence>
<dbReference type="InterPro" id="IPR003416">
    <property type="entry name" value="MgtC/SapB/SrpB/YhiD_fam"/>
</dbReference>
<evidence type="ECO:0000256" key="8">
    <source>
        <dbReference type="ARBA" id="ARBA00025369"/>
    </source>
</evidence>
<comment type="similarity">
    <text evidence="2 9">Belongs to the MgtC/SapB family.</text>
</comment>
<feature type="transmembrane region" description="Helical" evidence="9">
    <location>
        <begin position="6"/>
        <end position="23"/>
    </location>
</feature>
<dbReference type="GO" id="GO:0005886">
    <property type="term" value="C:plasma membrane"/>
    <property type="evidence" value="ECO:0007669"/>
    <property type="project" value="UniProtKB-SubCell"/>
</dbReference>
<evidence type="ECO:0000259" key="11">
    <source>
        <dbReference type="Pfam" id="PF21770"/>
    </source>
</evidence>
<proteinExistence type="inferred from homology"/>
<keyword evidence="9" id="KW-0997">Cell inner membrane</keyword>
<dbReference type="InterPro" id="IPR049177">
    <property type="entry name" value="MgtC_SapB_SrpB_YhiD_N"/>
</dbReference>
<comment type="subcellular location">
    <subcellularLocation>
        <location evidence="9">Cell inner membrane</location>
        <topology evidence="9">Multi-pass membrane protein</topology>
    </subcellularLocation>
    <subcellularLocation>
        <location evidence="1">Cell membrane</location>
        <topology evidence="1">Multi-pass membrane protein</topology>
    </subcellularLocation>
</comment>
<organism evidence="12 13">
    <name type="scientific">Magnetospirillum fulvum MGU-K5</name>
    <dbReference type="NCBI Taxonomy" id="1316936"/>
    <lineage>
        <taxon>Bacteria</taxon>
        <taxon>Pseudomonadati</taxon>
        <taxon>Pseudomonadota</taxon>
        <taxon>Alphaproteobacteria</taxon>
        <taxon>Rhodospirillales</taxon>
        <taxon>Rhodospirillaceae</taxon>
        <taxon>Magnetospirillum</taxon>
    </lineage>
</organism>
<keyword evidence="7 9" id="KW-0472">Membrane</keyword>
<dbReference type="PANTHER" id="PTHR33778">
    <property type="entry name" value="PROTEIN MGTC"/>
    <property type="match status" value="1"/>
</dbReference>
<protein>
    <recommendedName>
        <fullName evidence="3 9">Protein MgtC</fullName>
    </recommendedName>
</protein>
<feature type="domain" description="MgtC/SapB/SrpB/YhiD N-terminal" evidence="10">
    <location>
        <begin position="12"/>
        <end position="129"/>
    </location>
</feature>
<evidence type="ECO:0000256" key="2">
    <source>
        <dbReference type="ARBA" id="ARBA00009298"/>
    </source>
</evidence>
<keyword evidence="6 9" id="KW-1133">Transmembrane helix</keyword>
<dbReference type="PRINTS" id="PR01837">
    <property type="entry name" value="MGTCSAPBPROT"/>
</dbReference>
<dbReference type="PATRIC" id="fig|1316936.3.peg.1809"/>
<evidence type="ECO:0000256" key="4">
    <source>
        <dbReference type="ARBA" id="ARBA00022475"/>
    </source>
</evidence>
<dbReference type="STRING" id="1316936.K678_09061"/>
<dbReference type="eggNOG" id="COG1285">
    <property type="taxonomic scope" value="Bacteria"/>
</dbReference>